<evidence type="ECO:0000313" key="1">
    <source>
        <dbReference type="EMBL" id="ADV15153.1"/>
    </source>
</evidence>
<dbReference type="KEGG" id="mci:Mesci_6156"/>
<proteinExistence type="predicted"/>
<organism evidence="1 2">
    <name type="scientific">Mesorhizobium ciceri biovar biserrulae (strain HAMBI 2942 / LMG 23838 / WSM1271)</name>
    <dbReference type="NCBI Taxonomy" id="765698"/>
    <lineage>
        <taxon>Bacteria</taxon>
        <taxon>Pseudomonadati</taxon>
        <taxon>Pseudomonadota</taxon>
        <taxon>Alphaproteobacteria</taxon>
        <taxon>Hyphomicrobiales</taxon>
        <taxon>Phyllobacteriaceae</taxon>
        <taxon>Mesorhizobium</taxon>
    </lineage>
</organism>
<keyword evidence="1" id="KW-0614">Plasmid</keyword>
<geneLocation type="plasmid" evidence="1 2">
    <name>pMESCI01</name>
</geneLocation>
<protein>
    <submittedName>
        <fullName evidence="1">Uncharacterized protein</fullName>
    </submittedName>
</protein>
<dbReference type="OrthoDB" id="8098857at2"/>
<reference evidence="2" key="1">
    <citation type="submission" date="2011-01" db="EMBL/GenBank/DDBJ databases">
        <title>Complete sequence of plasmid of Mesorhizobium ciceri bv. biserrulae WSM1271.</title>
        <authorList>
            <person name="Lucas S."/>
            <person name="Copeland A."/>
            <person name="Lapidus A."/>
            <person name="Cheng J.-F."/>
            <person name="Goodwin L."/>
            <person name="Pitluck S."/>
            <person name="Teshima H."/>
            <person name="Detter J.C."/>
            <person name="Han C."/>
            <person name="Tapia R."/>
            <person name="Land M."/>
            <person name="Hauser L."/>
            <person name="Kyrpides N."/>
            <person name="Ivanova N."/>
            <person name="Nandasena K."/>
            <person name="Reeve W.G."/>
            <person name="Howieson J.G."/>
            <person name="O'Hara G."/>
            <person name="Tiwari R.P."/>
            <person name="Woyke T."/>
        </authorList>
    </citation>
    <scope>NUCLEOTIDE SEQUENCE [LARGE SCALE GENOMIC DNA]</scope>
    <source>
        <strain evidence="2">HAMBI 2942 / LMG 23838 / WSM1271</strain>
        <plasmid evidence="2">Plasmid pMESCI01</plasmid>
    </source>
</reference>
<dbReference type="AlphaFoldDB" id="E8TPB8"/>
<sequence>MLYPGRFLEPSDIVMLARVCATVCEQRGVPVASWAGERTAAHVLRLFLNGLTGENELIDAEKNWARGSDLAFEGAPVSYENKREAA</sequence>
<accession>E8TPB8</accession>
<dbReference type="Proteomes" id="UP000007471">
    <property type="component" value="Plasmid pMESCI01"/>
</dbReference>
<dbReference type="HOGENOM" id="CLU_2494268_0_0_5"/>
<dbReference type="EMBL" id="CP002448">
    <property type="protein sequence ID" value="ADV15153.1"/>
    <property type="molecule type" value="Genomic_DNA"/>
</dbReference>
<gene>
    <name evidence="1" type="ordered locus">Mesci_6156</name>
</gene>
<name>E8TPB8_MESCW</name>
<evidence type="ECO:0000313" key="2">
    <source>
        <dbReference type="Proteomes" id="UP000007471"/>
    </source>
</evidence>